<evidence type="ECO:0000313" key="6">
    <source>
        <dbReference type="Proteomes" id="UP000316621"/>
    </source>
</evidence>
<dbReference type="SUPFAM" id="SSF50199">
    <property type="entry name" value="Staphylococcal nuclease"/>
    <property type="match status" value="1"/>
</dbReference>
<organism evidence="5 6">
    <name type="scientific">Papaver somniferum</name>
    <name type="common">Opium poppy</name>
    <dbReference type="NCBI Taxonomy" id="3469"/>
    <lineage>
        <taxon>Eukaryota</taxon>
        <taxon>Viridiplantae</taxon>
        <taxon>Streptophyta</taxon>
        <taxon>Embryophyta</taxon>
        <taxon>Tracheophyta</taxon>
        <taxon>Spermatophyta</taxon>
        <taxon>Magnoliopsida</taxon>
        <taxon>Ranunculales</taxon>
        <taxon>Papaveraceae</taxon>
        <taxon>Papaveroideae</taxon>
        <taxon>Papaver</taxon>
    </lineage>
</organism>
<dbReference type="Gene3D" id="2.40.50.90">
    <property type="match status" value="1"/>
</dbReference>
<keyword evidence="6" id="KW-1185">Reference proteome</keyword>
<dbReference type="EMBL" id="CM010719">
    <property type="protein sequence ID" value="RZC63199.1"/>
    <property type="molecule type" value="Genomic_DNA"/>
</dbReference>
<proteinExistence type="predicted"/>
<evidence type="ECO:0000259" key="4">
    <source>
        <dbReference type="PROSITE" id="PS50830"/>
    </source>
</evidence>
<protein>
    <recommendedName>
        <fullName evidence="4">TNase-like domain-containing protein</fullName>
    </recommendedName>
</protein>
<feature type="domain" description="TNase-like" evidence="4">
    <location>
        <begin position="1"/>
        <end position="154"/>
    </location>
</feature>
<evidence type="ECO:0000256" key="1">
    <source>
        <dbReference type="ARBA" id="ARBA00022722"/>
    </source>
</evidence>
<name>A0A4Y7JTV1_PAPSO</name>
<dbReference type="SMART" id="SM00318">
    <property type="entry name" value="SNc"/>
    <property type="match status" value="1"/>
</dbReference>
<keyword evidence="2" id="KW-0255">Endonuclease</keyword>
<dbReference type="InterPro" id="IPR016071">
    <property type="entry name" value="Staphylococal_nuclease_OB-fold"/>
</dbReference>
<sequence length="204" mass="23372">VGAKDVPDGDGLTVYVDAADLREAPYVPWAVRLAVLHRSEARASKDYLIADALQQLIADAGYRGADSPEIRMPYGKEAKVELTELLQGKWLTVGVYCQDQYGRLVGDVHCNGNFAQKIMLQKGFAWHFEKYDKRPELKQWEKEARAARVGLWASPNPQKPWEWRKNNPREHRTEMRDFLGAMKVKEIPRALFSSRNVQVKLAEY</sequence>
<evidence type="ECO:0000256" key="2">
    <source>
        <dbReference type="ARBA" id="ARBA00022759"/>
    </source>
</evidence>
<dbReference type="GO" id="GO:0016787">
    <property type="term" value="F:hydrolase activity"/>
    <property type="evidence" value="ECO:0007669"/>
    <property type="project" value="UniProtKB-KW"/>
</dbReference>
<keyword evidence="1" id="KW-0540">Nuclease</keyword>
<dbReference type="PANTHER" id="PTHR12302:SF3">
    <property type="entry name" value="SERINE_THREONINE-PROTEIN KINASE 31"/>
    <property type="match status" value="1"/>
</dbReference>
<dbReference type="Gramene" id="RZC63199">
    <property type="protein sequence ID" value="RZC63199"/>
    <property type="gene ID" value="C5167_024957"/>
</dbReference>
<accession>A0A4Y7JTV1</accession>
<evidence type="ECO:0000256" key="3">
    <source>
        <dbReference type="ARBA" id="ARBA00022801"/>
    </source>
</evidence>
<dbReference type="GO" id="GO:0004519">
    <property type="term" value="F:endonuclease activity"/>
    <property type="evidence" value="ECO:0007669"/>
    <property type="project" value="UniProtKB-KW"/>
</dbReference>
<dbReference type="AlphaFoldDB" id="A0A4Y7JTV1"/>
<dbReference type="Proteomes" id="UP000316621">
    <property type="component" value="Chromosome 5"/>
</dbReference>
<keyword evidence="3" id="KW-0378">Hydrolase</keyword>
<dbReference type="PANTHER" id="PTHR12302">
    <property type="entry name" value="EBNA2 BINDING PROTEIN P100"/>
    <property type="match status" value="1"/>
</dbReference>
<dbReference type="PROSITE" id="PS50830">
    <property type="entry name" value="TNASE_3"/>
    <property type="match status" value="1"/>
</dbReference>
<dbReference type="GO" id="GO:0005737">
    <property type="term" value="C:cytoplasm"/>
    <property type="evidence" value="ECO:0007669"/>
    <property type="project" value="TreeGrafter"/>
</dbReference>
<gene>
    <name evidence="5" type="ORF">C5167_024957</name>
</gene>
<evidence type="ECO:0000313" key="5">
    <source>
        <dbReference type="EMBL" id="RZC63199.1"/>
    </source>
</evidence>
<feature type="non-terminal residue" evidence="5">
    <location>
        <position position="1"/>
    </location>
</feature>
<dbReference type="InterPro" id="IPR035437">
    <property type="entry name" value="SNase_OB-fold_sf"/>
</dbReference>
<dbReference type="Pfam" id="PF00565">
    <property type="entry name" value="SNase"/>
    <property type="match status" value="1"/>
</dbReference>
<reference evidence="5 6" key="1">
    <citation type="journal article" date="2018" name="Science">
        <title>The opium poppy genome and morphinan production.</title>
        <authorList>
            <person name="Guo L."/>
            <person name="Winzer T."/>
            <person name="Yang X."/>
            <person name="Li Y."/>
            <person name="Ning Z."/>
            <person name="He Z."/>
            <person name="Teodor R."/>
            <person name="Lu Y."/>
            <person name="Bowser T.A."/>
            <person name="Graham I.A."/>
            <person name="Ye K."/>
        </authorList>
    </citation>
    <scope>NUCLEOTIDE SEQUENCE [LARGE SCALE GENOMIC DNA]</scope>
    <source>
        <strain evidence="6">cv. HN1</strain>
        <tissue evidence="5">Leaves</tissue>
    </source>
</reference>